<keyword evidence="2" id="KW-1185">Reference proteome</keyword>
<sequence length="141" mass="14441">MGYFVKLSSTGAVDSTAVNRIATEGYLQVIGAGTPAEGEVLAGVPLSVPALATSYLLEGVLVPRPVTPKPVLLGTVLTFPSYPAGTVIVIADQTGGEVLLDHAVEDGAAALVVDLPDAGVYVIEAAQPFPFIDSELRVILP</sequence>
<protein>
    <submittedName>
        <fullName evidence="1">Uncharacterized protein</fullName>
    </submittedName>
</protein>
<evidence type="ECO:0000313" key="2">
    <source>
        <dbReference type="Proteomes" id="UP000628017"/>
    </source>
</evidence>
<name>A0A916QZM6_9RHOB</name>
<comment type="caution">
    <text evidence="1">The sequence shown here is derived from an EMBL/GenBank/DDBJ whole genome shotgun (WGS) entry which is preliminary data.</text>
</comment>
<organism evidence="1 2">
    <name type="scientific">Neptunicoccus cionae</name>
    <dbReference type="NCBI Taxonomy" id="2035344"/>
    <lineage>
        <taxon>Bacteria</taxon>
        <taxon>Pseudomonadati</taxon>
        <taxon>Pseudomonadota</taxon>
        <taxon>Alphaproteobacteria</taxon>
        <taxon>Rhodobacterales</taxon>
        <taxon>Paracoccaceae</taxon>
        <taxon>Neptunicoccus</taxon>
    </lineage>
</organism>
<gene>
    <name evidence="1" type="ORF">GCM10011498_26010</name>
</gene>
<dbReference type="EMBL" id="BMKA01000003">
    <property type="protein sequence ID" value="GGA23880.1"/>
    <property type="molecule type" value="Genomic_DNA"/>
</dbReference>
<dbReference type="RefSeq" id="WP_188676003.1">
    <property type="nucleotide sequence ID" value="NZ_BMKA01000003.1"/>
</dbReference>
<reference evidence="1" key="2">
    <citation type="submission" date="2020-09" db="EMBL/GenBank/DDBJ databases">
        <authorList>
            <person name="Sun Q."/>
            <person name="Zhou Y."/>
        </authorList>
    </citation>
    <scope>NUCLEOTIDE SEQUENCE</scope>
    <source>
        <strain evidence="1">CGMCC 1.15880</strain>
    </source>
</reference>
<dbReference type="Proteomes" id="UP000628017">
    <property type="component" value="Unassembled WGS sequence"/>
</dbReference>
<evidence type="ECO:0000313" key="1">
    <source>
        <dbReference type="EMBL" id="GGA23880.1"/>
    </source>
</evidence>
<reference evidence="1" key="1">
    <citation type="journal article" date="2014" name="Int. J. Syst. Evol. Microbiol.">
        <title>Complete genome sequence of Corynebacterium casei LMG S-19264T (=DSM 44701T), isolated from a smear-ripened cheese.</title>
        <authorList>
            <consortium name="US DOE Joint Genome Institute (JGI-PGF)"/>
            <person name="Walter F."/>
            <person name="Albersmeier A."/>
            <person name="Kalinowski J."/>
            <person name="Ruckert C."/>
        </authorList>
    </citation>
    <scope>NUCLEOTIDE SEQUENCE</scope>
    <source>
        <strain evidence="1">CGMCC 1.15880</strain>
    </source>
</reference>
<dbReference type="AlphaFoldDB" id="A0A916QZM6"/>
<accession>A0A916QZM6</accession>
<proteinExistence type="predicted"/>